<dbReference type="AlphaFoldDB" id="A0A1Z4C430"/>
<proteinExistence type="predicted"/>
<sequence length="150" mass="15397">MTTFTTPSGSRTTLTTSALNALASATYISCGVIDVKTAAPTDVVIEVEATPGTVSGSKQLSVFVQASFDNSNFSSGPVSGVSTTDEPNLLLLGTLPLNSNSTLQRKPFSVLLALGYVPPYIRVVCKNETGAALAASGHGVYYTPYTGNGA</sequence>
<evidence type="ECO:0000313" key="2">
    <source>
        <dbReference type="Proteomes" id="UP000197019"/>
    </source>
</evidence>
<protein>
    <submittedName>
        <fullName evidence="1">Uncharacterized protein</fullName>
    </submittedName>
</protein>
<dbReference type="RefSeq" id="WP_088621176.1">
    <property type="nucleotide sequence ID" value="NZ_CP022129.1"/>
</dbReference>
<evidence type="ECO:0000313" key="1">
    <source>
        <dbReference type="EMBL" id="ASF48306.1"/>
    </source>
</evidence>
<dbReference type="KEGG" id="mpsy:CEK71_20795"/>
<name>A0A1Z4C430_9GAMM</name>
<dbReference type="Proteomes" id="UP000197019">
    <property type="component" value="Chromosome"/>
</dbReference>
<keyword evidence="2" id="KW-1185">Reference proteome</keyword>
<reference evidence="1 2" key="1">
    <citation type="submission" date="2017-06" db="EMBL/GenBank/DDBJ databases">
        <title>Genome Sequencing of the methanotroph Methylovulum psychrotolerants str. HV10-M2 isolated from a high-altitude environment.</title>
        <authorList>
            <person name="Mateos-Rivera A."/>
        </authorList>
    </citation>
    <scope>NUCLEOTIDE SEQUENCE [LARGE SCALE GENOMIC DNA]</scope>
    <source>
        <strain evidence="1 2">HV10_M2</strain>
    </source>
</reference>
<gene>
    <name evidence="1" type="ORF">CEK71_20795</name>
</gene>
<organism evidence="1 2">
    <name type="scientific">Methylovulum psychrotolerans</name>
    <dbReference type="NCBI Taxonomy" id="1704499"/>
    <lineage>
        <taxon>Bacteria</taxon>
        <taxon>Pseudomonadati</taxon>
        <taxon>Pseudomonadota</taxon>
        <taxon>Gammaproteobacteria</taxon>
        <taxon>Methylococcales</taxon>
        <taxon>Methylococcaceae</taxon>
        <taxon>Methylovulum</taxon>
    </lineage>
</organism>
<dbReference type="EMBL" id="CP022129">
    <property type="protein sequence ID" value="ASF48306.1"/>
    <property type="molecule type" value="Genomic_DNA"/>
</dbReference>
<accession>A0A1Z4C430</accession>